<dbReference type="VEuPathDB" id="TriTrypDB:TcG_05990"/>
<protein>
    <recommendedName>
        <fullName evidence="9">Transmembrane 9 superfamily member</fullName>
    </recommendedName>
</protein>
<dbReference type="GO" id="GO:0005794">
    <property type="term" value="C:Golgi apparatus"/>
    <property type="evidence" value="ECO:0007669"/>
    <property type="project" value="UniProtKB-SubCell"/>
</dbReference>
<dbReference type="VEuPathDB" id="TriTrypDB:TCDM_07973"/>
<feature type="transmembrane region" description="Helical" evidence="9">
    <location>
        <begin position="330"/>
        <end position="358"/>
    </location>
</feature>
<feature type="transmembrane region" description="Helical" evidence="9">
    <location>
        <begin position="553"/>
        <end position="577"/>
    </location>
</feature>
<feature type="transmembrane region" description="Helical" evidence="9">
    <location>
        <begin position="589"/>
        <end position="619"/>
    </location>
</feature>
<dbReference type="GO" id="GO:0016020">
    <property type="term" value="C:membrane"/>
    <property type="evidence" value="ECO:0007669"/>
    <property type="project" value="UniProtKB-SubCell"/>
</dbReference>
<dbReference type="VEuPathDB" id="TriTrypDB:Tc_MARK_2219"/>
<feature type="transmembrane region" description="Helical" evidence="9">
    <location>
        <begin position="364"/>
        <end position="383"/>
    </location>
</feature>
<dbReference type="VEuPathDB" id="TriTrypDB:TcCL_NonESM09036"/>
<gene>
    <name evidence="10" type="ORF">C4B63_87g5</name>
</gene>
<dbReference type="VEuPathDB" id="TriTrypDB:TcBrA4_0000340"/>
<keyword evidence="8 9" id="KW-0472">Membrane</keyword>
<evidence type="ECO:0000256" key="9">
    <source>
        <dbReference type="RuleBase" id="RU363079"/>
    </source>
</evidence>
<dbReference type="GO" id="GO:0072657">
    <property type="term" value="P:protein localization to membrane"/>
    <property type="evidence" value="ECO:0007669"/>
    <property type="project" value="TreeGrafter"/>
</dbReference>
<evidence type="ECO:0000256" key="1">
    <source>
        <dbReference type="ARBA" id="ARBA00004141"/>
    </source>
</evidence>
<sequence>MAFCDLSMALNTLFLLALFVGYGVNAVFLPNVHPQTFEKNEIIPIQVNVLTSVRTHVPYDYYDHFPTCHPIAPLGGKVGNIGGVLMGDRIKSSPYENIRLLHNVTCEKICEKEFLNEKQRAFLVKAIKAEYRINLLLDGLPLAEVNKKQEYDIGIPLGYRSRDVVYINNHIKFTINYSLEEVRNANGEFVQKYRILSFVGKPYSLDYRPEHLCEASWTEKDLNSLNPLPATNHRIIWSYGVSWIRTEDQWSSRWDVYLNIHGKNIHWYSIINSTFFVVFLALFIAASMIRIVRRDLSRMTVIDLEGNDVPDYTGWKLLNRDVFRPPSHGWLLACFTGTGVQLIGMAFTVLIFASLGFFSPQSRGSLFTALLVFFALLGLYAGYTSARLLKLWNMGKWKYVFATGTLIPGVAFGTFFMMDFLLWSQSSSAVVPLFSLVIVMGMWLFVNVPLVFLGAIMGFRRNAISVPSAYSQIPRHVPSQPWYNKRMFVIFSGFPPFLAVFVEVYFILEALWLNRYYYVFGFLLLVAVILLLTTSEITIVMVYLSLCAEEYRWWWRAFLIGASSGLFFFLYSVFYAIVGSFHMVGFVPLVMYLGYMALFSLLFAVTNGTIGFFACFWFVRYIYRFNKAD</sequence>
<dbReference type="VEuPathDB" id="TriTrypDB:ECC02_000824"/>
<feature type="transmembrane region" description="Helical" evidence="9">
    <location>
        <begin position="520"/>
        <end position="546"/>
    </location>
</feature>
<dbReference type="VEuPathDB" id="TriTrypDB:TCSYLVIO_009828"/>
<keyword evidence="6 9" id="KW-1133">Transmembrane helix</keyword>
<dbReference type="Proteomes" id="UP000246121">
    <property type="component" value="Unassembled WGS sequence"/>
</dbReference>
<dbReference type="PANTHER" id="PTHR10766">
    <property type="entry name" value="TRANSMEMBRANE 9 SUPERFAMILY PROTEIN"/>
    <property type="match status" value="1"/>
</dbReference>
<dbReference type="VEuPathDB" id="TriTrypDB:TcCLB.509669.70"/>
<evidence type="ECO:0000313" key="10">
    <source>
        <dbReference type="EMBL" id="PWU87634.1"/>
    </source>
</evidence>
<evidence type="ECO:0000256" key="8">
    <source>
        <dbReference type="ARBA" id="ARBA00023136"/>
    </source>
</evidence>
<evidence type="ECO:0000256" key="2">
    <source>
        <dbReference type="ARBA" id="ARBA00004555"/>
    </source>
</evidence>
<keyword evidence="5" id="KW-0732">Signal</keyword>
<evidence type="ECO:0000256" key="3">
    <source>
        <dbReference type="ARBA" id="ARBA00005227"/>
    </source>
</evidence>
<dbReference type="VEuPathDB" id="TriTrypDB:TcCLB.511391.90"/>
<dbReference type="InterPro" id="IPR004240">
    <property type="entry name" value="EMP70"/>
</dbReference>
<dbReference type="AlphaFoldDB" id="A0A2V2UUA4"/>
<keyword evidence="4 9" id="KW-0812">Transmembrane</keyword>
<dbReference type="OrthoDB" id="242392at2759"/>
<evidence type="ECO:0000256" key="7">
    <source>
        <dbReference type="ARBA" id="ARBA00023034"/>
    </source>
</evidence>
<dbReference type="Pfam" id="PF02990">
    <property type="entry name" value="EMP70"/>
    <property type="match status" value="1"/>
</dbReference>
<dbReference type="VEuPathDB" id="TriTrypDB:C3747_240g47"/>
<proteinExistence type="inferred from homology"/>
<keyword evidence="7" id="KW-0333">Golgi apparatus</keyword>
<dbReference type="VEuPathDB" id="TriTrypDB:TcYC6_0095110"/>
<dbReference type="EMBL" id="PRFA01000087">
    <property type="protein sequence ID" value="PWU87634.1"/>
    <property type="molecule type" value="Genomic_DNA"/>
</dbReference>
<name>A0A2V2UUA4_TRYCR</name>
<feature type="transmembrane region" description="Helical" evidence="9">
    <location>
        <begin position="399"/>
        <end position="423"/>
    </location>
</feature>
<feature type="transmembrane region" description="Helical" evidence="9">
    <location>
        <begin position="267"/>
        <end position="289"/>
    </location>
</feature>
<evidence type="ECO:0000313" key="11">
    <source>
        <dbReference type="Proteomes" id="UP000246121"/>
    </source>
</evidence>
<dbReference type="VEuPathDB" id="TriTrypDB:BCY84_12822"/>
<evidence type="ECO:0000256" key="4">
    <source>
        <dbReference type="ARBA" id="ARBA00022692"/>
    </source>
</evidence>
<evidence type="ECO:0000256" key="6">
    <source>
        <dbReference type="ARBA" id="ARBA00022989"/>
    </source>
</evidence>
<evidence type="ECO:0000256" key="5">
    <source>
        <dbReference type="ARBA" id="ARBA00022729"/>
    </source>
</evidence>
<accession>A0A2V2UUA4</accession>
<organism evidence="10 11">
    <name type="scientific">Trypanosoma cruzi</name>
    <dbReference type="NCBI Taxonomy" id="5693"/>
    <lineage>
        <taxon>Eukaryota</taxon>
        <taxon>Discoba</taxon>
        <taxon>Euglenozoa</taxon>
        <taxon>Kinetoplastea</taxon>
        <taxon>Metakinetoplastina</taxon>
        <taxon>Trypanosomatida</taxon>
        <taxon>Trypanosomatidae</taxon>
        <taxon>Trypanosoma</taxon>
        <taxon>Schizotrypanum</taxon>
    </lineage>
</organism>
<comment type="subcellular location">
    <subcellularLocation>
        <location evidence="2">Golgi apparatus</location>
    </subcellularLocation>
    <subcellularLocation>
        <location evidence="1">Membrane</location>
        <topology evidence="1">Multi-pass membrane protein</topology>
    </subcellularLocation>
</comment>
<comment type="caution">
    <text evidence="10">The sequence shown here is derived from an EMBL/GenBank/DDBJ whole genome shotgun (WGS) entry which is preliminary data.</text>
</comment>
<comment type="similarity">
    <text evidence="3 9">Belongs to the nonaspanin (TM9SF) (TC 9.A.2) family.</text>
</comment>
<dbReference type="VEuPathDB" id="TriTrypDB:C4B63_87g5"/>
<feature type="transmembrane region" description="Helical" evidence="9">
    <location>
        <begin position="488"/>
        <end position="508"/>
    </location>
</feature>
<feature type="transmembrane region" description="Helical" evidence="9">
    <location>
        <begin position="429"/>
        <end position="453"/>
    </location>
</feature>
<dbReference type="PANTHER" id="PTHR10766:SF55">
    <property type="entry name" value="TRANSMEMBRANE 9 SUPERFAMILY MEMBER 4"/>
    <property type="match status" value="1"/>
</dbReference>
<reference evidence="10 11" key="1">
    <citation type="journal article" date="2018" name="Microb. Genom.">
        <title>Expanding an expanded genome: long-read sequencing of Trypanosoma cruzi.</title>
        <authorList>
            <person name="Berna L."/>
            <person name="Rodriguez M."/>
            <person name="Chiribao M.L."/>
            <person name="Parodi-Talice A."/>
            <person name="Pita S."/>
            <person name="Rijo G."/>
            <person name="Alvarez-Valin F."/>
            <person name="Robello C."/>
        </authorList>
    </citation>
    <scope>NUCLEOTIDE SEQUENCE [LARGE SCALE GENOMIC DNA]</scope>
    <source>
        <strain evidence="10 11">Dm28c</strain>
    </source>
</reference>